<reference evidence="2" key="1">
    <citation type="submission" date="2020-07" db="EMBL/GenBank/DDBJ databases">
        <authorList>
            <person name="Lin J."/>
        </authorList>
    </citation>
    <scope>NUCLEOTIDE SEQUENCE</scope>
</reference>
<feature type="compositionally biased region" description="Low complexity" evidence="1">
    <location>
        <begin position="81"/>
        <end position="102"/>
    </location>
</feature>
<dbReference type="EMBL" id="LR862141">
    <property type="protein sequence ID" value="CAD1820563.1"/>
    <property type="molecule type" value="Genomic_DNA"/>
</dbReference>
<evidence type="ECO:0000313" key="2">
    <source>
        <dbReference type="EMBL" id="CAD1820563.1"/>
    </source>
</evidence>
<feature type="region of interest" description="Disordered" evidence="1">
    <location>
        <begin position="1"/>
        <end position="50"/>
    </location>
</feature>
<dbReference type="AlphaFoldDB" id="A0A6V7NPQ0"/>
<proteinExistence type="predicted"/>
<protein>
    <submittedName>
        <fullName evidence="2">Uncharacterized protein</fullName>
    </submittedName>
</protein>
<sequence>MAQATMAKGLEAKPLLSPPDLCGAPRAMVRRSSSSLSLRPRSKVGVPELRGSSAMAEEGLRLGFRLRWRRRSRSPRRCRRSCSSQSGRSRALLSSPDLSLSPIGSYSSPRSPRVPLL</sequence>
<feature type="compositionally biased region" description="Low complexity" evidence="1">
    <location>
        <begin position="30"/>
        <end position="39"/>
    </location>
</feature>
<name>A0A6V7NPQ0_ANACO</name>
<gene>
    <name evidence="2" type="ORF">CB5_LOCUS3774</name>
</gene>
<feature type="region of interest" description="Disordered" evidence="1">
    <location>
        <begin position="72"/>
        <end position="117"/>
    </location>
</feature>
<organism evidence="2">
    <name type="scientific">Ananas comosus var. bracteatus</name>
    <name type="common">red pineapple</name>
    <dbReference type="NCBI Taxonomy" id="296719"/>
    <lineage>
        <taxon>Eukaryota</taxon>
        <taxon>Viridiplantae</taxon>
        <taxon>Streptophyta</taxon>
        <taxon>Embryophyta</taxon>
        <taxon>Tracheophyta</taxon>
        <taxon>Spermatophyta</taxon>
        <taxon>Magnoliopsida</taxon>
        <taxon>Liliopsida</taxon>
        <taxon>Poales</taxon>
        <taxon>Bromeliaceae</taxon>
        <taxon>Bromelioideae</taxon>
        <taxon>Ananas</taxon>
    </lineage>
</organism>
<evidence type="ECO:0000256" key="1">
    <source>
        <dbReference type="SAM" id="MobiDB-lite"/>
    </source>
</evidence>
<accession>A0A6V7NPQ0</accession>